<keyword evidence="3" id="KW-0812">Transmembrane</keyword>
<accession>A0A1Q8R373</accession>
<feature type="transmembrane region" description="Helical" evidence="3">
    <location>
        <begin position="439"/>
        <end position="458"/>
    </location>
</feature>
<feature type="transmembrane region" description="Helical" evidence="3">
    <location>
        <begin position="470"/>
        <end position="493"/>
    </location>
</feature>
<organism evidence="4 5">
    <name type="scientific">Desulfosporosinus metallidurans</name>
    <dbReference type="NCBI Taxonomy" id="1888891"/>
    <lineage>
        <taxon>Bacteria</taxon>
        <taxon>Bacillati</taxon>
        <taxon>Bacillota</taxon>
        <taxon>Clostridia</taxon>
        <taxon>Eubacteriales</taxon>
        <taxon>Desulfitobacteriaceae</taxon>
        <taxon>Desulfosporosinus</taxon>
    </lineage>
</organism>
<comment type="similarity">
    <text evidence="1">Belongs to the GerABKA family.</text>
</comment>
<dbReference type="GO" id="GO:0016020">
    <property type="term" value="C:membrane"/>
    <property type="evidence" value="ECO:0007669"/>
    <property type="project" value="InterPro"/>
</dbReference>
<dbReference type="PIRSF" id="PIRSF005690">
    <property type="entry name" value="GerBA"/>
    <property type="match status" value="1"/>
</dbReference>
<evidence type="ECO:0000313" key="4">
    <source>
        <dbReference type="EMBL" id="OLN34062.1"/>
    </source>
</evidence>
<evidence type="ECO:0000313" key="5">
    <source>
        <dbReference type="Proteomes" id="UP000186102"/>
    </source>
</evidence>
<sequence length="552" mass="60764">MRSREENHRLAHNRLVVGQNKLDKGGENVRSWMKMIKELTIRPKVRQIRKSPSYSFDEELNKPLSGQTVKEILSKSSDVLFREFFLQGKERIPCILAAVDGLVDKNLLDHFILKPLMVDLAGHQELAQVTLSNVVDKTLQSLLPGLEIKKISKMGEAVDAILSGDSVIFFGDLTDAIVIGARGWANRGVAEPITESIVKGPREGFSETLRINTSLLRRKIKHPSLRIISLKLGDLTNTDLVVTYIEKIASPDIVSEVLRRIGTIKMDAMLGNGYIEEMIEDNPYSPFPQISFTERPDVLAGKLLEGKVGIIVDGTPIVLMVPVVLTQFLNVNEDYYQRAMVAILSRFVRYLGAFVSILAPSIYIAVTTFHQEIIPTDLLMSISAGRQGVPFPALLEALTMTVVLEILQEAGLRLPKPIGSTIGIVGALVIGDAAVKASLVSPLMVIIIGLTAVASYAIPTFDLSLAVRLIRFPLMILAGILGFFGVSVGLYVITIHLLSLRSFGVPYLSPIAPLRIRALLQDTFVRAPWWALKRRPQLLDVEEPRSGGKGKG</sequence>
<dbReference type="AlphaFoldDB" id="A0A1Q8R373"/>
<dbReference type="EMBL" id="MLBF01000001">
    <property type="protein sequence ID" value="OLN34062.1"/>
    <property type="molecule type" value="Genomic_DNA"/>
</dbReference>
<name>A0A1Q8R373_9FIRM</name>
<dbReference type="InterPro" id="IPR050768">
    <property type="entry name" value="UPF0353/GerABKA_families"/>
</dbReference>
<evidence type="ECO:0000256" key="3">
    <source>
        <dbReference type="SAM" id="Phobius"/>
    </source>
</evidence>
<keyword evidence="2 3" id="KW-0472">Membrane</keyword>
<gene>
    <name evidence="4" type="ORF">DSOL_0240</name>
</gene>
<evidence type="ECO:0000256" key="2">
    <source>
        <dbReference type="ARBA" id="ARBA00023136"/>
    </source>
</evidence>
<reference evidence="4 5" key="1">
    <citation type="submission" date="2016-09" db="EMBL/GenBank/DDBJ databases">
        <title>Complete genome of Desulfosporosinus sp. OL.</title>
        <authorList>
            <person name="Mardanov A."/>
            <person name="Beletsky A."/>
            <person name="Panova A."/>
            <person name="Karnachuk O."/>
            <person name="Ravin N."/>
        </authorList>
    </citation>
    <scope>NUCLEOTIDE SEQUENCE [LARGE SCALE GENOMIC DNA]</scope>
    <source>
        <strain evidence="4 5">OL</strain>
    </source>
</reference>
<protein>
    <submittedName>
        <fullName evidence="4">Spore germination protein GerKA</fullName>
    </submittedName>
</protein>
<dbReference type="STRING" id="1888891.DSOL_0240"/>
<dbReference type="InterPro" id="IPR004995">
    <property type="entry name" value="Spore_Ger"/>
</dbReference>
<dbReference type="GO" id="GO:0009847">
    <property type="term" value="P:spore germination"/>
    <property type="evidence" value="ECO:0007669"/>
    <property type="project" value="InterPro"/>
</dbReference>
<dbReference type="PANTHER" id="PTHR22550:SF5">
    <property type="entry name" value="LEUCINE ZIPPER PROTEIN 4"/>
    <property type="match status" value="1"/>
</dbReference>
<dbReference type="Pfam" id="PF03323">
    <property type="entry name" value="GerA"/>
    <property type="match status" value="1"/>
</dbReference>
<dbReference type="PANTHER" id="PTHR22550">
    <property type="entry name" value="SPORE GERMINATION PROTEIN"/>
    <property type="match status" value="1"/>
</dbReference>
<keyword evidence="3" id="KW-1133">Transmembrane helix</keyword>
<evidence type="ECO:0000256" key="1">
    <source>
        <dbReference type="ARBA" id="ARBA00005278"/>
    </source>
</evidence>
<dbReference type="Proteomes" id="UP000186102">
    <property type="component" value="Unassembled WGS sequence"/>
</dbReference>
<proteinExistence type="inferred from homology"/>
<comment type="caution">
    <text evidence="4">The sequence shown here is derived from an EMBL/GenBank/DDBJ whole genome shotgun (WGS) entry which is preliminary data.</text>
</comment>
<keyword evidence="5" id="KW-1185">Reference proteome</keyword>
<feature type="transmembrane region" description="Helical" evidence="3">
    <location>
        <begin position="347"/>
        <end position="369"/>
    </location>
</feature>